<feature type="non-terminal residue" evidence="1">
    <location>
        <position position="71"/>
    </location>
</feature>
<dbReference type="GO" id="GO:0004386">
    <property type="term" value="F:helicase activity"/>
    <property type="evidence" value="ECO:0007669"/>
    <property type="project" value="UniProtKB-KW"/>
</dbReference>
<comment type="caution">
    <text evidence="1">The sequence shown here is derived from an EMBL/GenBank/DDBJ whole genome shotgun (WGS) entry which is preliminary data.</text>
</comment>
<name>A0A151HGE1_TOXGO</name>
<dbReference type="EMBL" id="AHZP02001124">
    <property type="protein sequence ID" value="KYK68411.1"/>
    <property type="molecule type" value="Genomic_DNA"/>
</dbReference>
<keyword evidence="1" id="KW-0067">ATP-binding</keyword>
<dbReference type="Gene3D" id="3.40.50.300">
    <property type="entry name" value="P-loop containing nucleotide triphosphate hydrolases"/>
    <property type="match status" value="1"/>
</dbReference>
<keyword evidence="1" id="KW-0547">Nucleotide-binding</keyword>
<feature type="non-terminal residue" evidence="1">
    <location>
        <position position="1"/>
    </location>
</feature>
<sequence>LVVALADAFKMETCLVFCRTNLDCDNLELFLTSCGGGRKFAGKAESGKENPYSCVVLAGMRSQEERNRNLA</sequence>
<proteinExistence type="predicted"/>
<gene>
    <name evidence="1" type="ORF">TGPRC2_207430C</name>
</gene>
<dbReference type="Proteomes" id="UP000075225">
    <property type="component" value="Unassembled WGS sequence"/>
</dbReference>
<keyword evidence="1" id="KW-0347">Helicase</keyword>
<evidence type="ECO:0000313" key="2">
    <source>
        <dbReference type="Proteomes" id="UP000075225"/>
    </source>
</evidence>
<dbReference type="VEuPathDB" id="ToxoDB:TGPRC2_207430C"/>
<organism evidence="1 2">
    <name type="scientific">Toxoplasma gondii TgCatPRC2</name>
    <dbReference type="NCBI Taxonomy" id="1130821"/>
    <lineage>
        <taxon>Eukaryota</taxon>
        <taxon>Sar</taxon>
        <taxon>Alveolata</taxon>
        <taxon>Apicomplexa</taxon>
        <taxon>Conoidasida</taxon>
        <taxon>Coccidia</taxon>
        <taxon>Eucoccidiorida</taxon>
        <taxon>Eimeriorina</taxon>
        <taxon>Sarcocystidae</taxon>
        <taxon>Toxoplasma</taxon>
    </lineage>
</organism>
<dbReference type="InterPro" id="IPR027417">
    <property type="entry name" value="P-loop_NTPase"/>
</dbReference>
<dbReference type="AlphaFoldDB" id="A0A151HGE1"/>
<keyword evidence="1" id="KW-0378">Hydrolase</keyword>
<evidence type="ECO:0000313" key="1">
    <source>
        <dbReference type="EMBL" id="KYK68411.1"/>
    </source>
</evidence>
<accession>A0A151HGE1</accession>
<protein>
    <submittedName>
        <fullName evidence="1">Putative ATP-dependent RNA helicase DDX1</fullName>
    </submittedName>
</protein>
<reference evidence="2" key="1">
    <citation type="submission" date="2016-03" db="EMBL/GenBank/DDBJ databases">
        <authorList>
            <person name="Sibley D."/>
            <person name="Venepally P."/>
            <person name="Karamycheva S."/>
            <person name="Hadjithomas M."/>
            <person name="Khan A."/>
            <person name="Brunk B."/>
            <person name="Roos D."/>
            <person name="Caler E."/>
            <person name="Lorenzi H."/>
        </authorList>
    </citation>
    <scope>NUCLEOTIDE SEQUENCE [LARGE SCALE GENOMIC DNA]</scope>
    <source>
        <strain evidence="2">TgCatPRC2</strain>
    </source>
</reference>